<keyword evidence="2" id="KW-1185">Reference proteome</keyword>
<dbReference type="AlphaFoldDB" id="A0A8T0CKC0"/>
<dbReference type="OrthoDB" id="1932741at2759"/>
<dbReference type="SUPFAM" id="SSF56219">
    <property type="entry name" value="DNase I-like"/>
    <property type="match status" value="1"/>
</dbReference>
<dbReference type="InterPro" id="IPR036691">
    <property type="entry name" value="Endo/exonu/phosph_ase_sf"/>
</dbReference>
<sequence>MMDPVKQSEVKHFVRANDICCLGLMETKVPPHHFDSISSNLFLGWKWKANYDFSARGRIWVGWNPILVDFNCLYVSSQMIHDEIKFLHSGSFLHFTAVYGDHTFVARRPLWTDLIRLSPTLSDSPWMVCGDFNAIRDSSDRMGSPNTWPPSFDDLNECLFQAELEDLRYVGF</sequence>
<name>A0A8T0CKC0_CORYI</name>
<dbReference type="Proteomes" id="UP000806378">
    <property type="component" value="Unassembled WGS sequence"/>
</dbReference>
<reference evidence="1" key="1">
    <citation type="submission" date="2020-05" db="EMBL/GenBank/DDBJ databases">
        <title>WGS assembly of Corymbia citriodora subspecies variegata.</title>
        <authorList>
            <person name="Barry K."/>
            <person name="Hundley H."/>
            <person name="Shu S."/>
            <person name="Jenkins J."/>
            <person name="Grimwood J."/>
            <person name="Baten A."/>
        </authorList>
    </citation>
    <scope>NUCLEOTIDE SEQUENCE</scope>
    <source>
        <strain evidence="1">CV2-018</strain>
    </source>
</reference>
<proteinExistence type="predicted"/>
<accession>A0A8T0CKC0</accession>
<evidence type="ECO:0000313" key="1">
    <source>
        <dbReference type="EMBL" id="KAF7848033.1"/>
    </source>
</evidence>
<dbReference type="Gramene" id="rna-gnl|WGS:JABURB|Cocit.L2355.1">
    <property type="protein sequence ID" value="cds-KAF7848033.1"/>
    <property type="gene ID" value="gene-BT93_L2355"/>
</dbReference>
<evidence type="ECO:0008006" key="3">
    <source>
        <dbReference type="Google" id="ProtNLM"/>
    </source>
</evidence>
<dbReference type="EMBL" id="MU090345">
    <property type="protein sequence ID" value="KAF7848033.1"/>
    <property type="molecule type" value="Genomic_DNA"/>
</dbReference>
<protein>
    <recommendedName>
        <fullName evidence="3">Endonuclease/exonuclease/phosphatase domain-containing protein</fullName>
    </recommendedName>
</protein>
<gene>
    <name evidence="1" type="ORF">BT93_L2355</name>
</gene>
<organism evidence="1 2">
    <name type="scientific">Corymbia citriodora subsp. variegata</name>
    <dbReference type="NCBI Taxonomy" id="360336"/>
    <lineage>
        <taxon>Eukaryota</taxon>
        <taxon>Viridiplantae</taxon>
        <taxon>Streptophyta</taxon>
        <taxon>Embryophyta</taxon>
        <taxon>Tracheophyta</taxon>
        <taxon>Spermatophyta</taxon>
        <taxon>Magnoliopsida</taxon>
        <taxon>eudicotyledons</taxon>
        <taxon>Gunneridae</taxon>
        <taxon>Pentapetalae</taxon>
        <taxon>rosids</taxon>
        <taxon>malvids</taxon>
        <taxon>Myrtales</taxon>
        <taxon>Myrtaceae</taxon>
        <taxon>Myrtoideae</taxon>
        <taxon>Eucalypteae</taxon>
        <taxon>Corymbia</taxon>
    </lineage>
</organism>
<comment type="caution">
    <text evidence="1">The sequence shown here is derived from an EMBL/GenBank/DDBJ whole genome shotgun (WGS) entry which is preliminary data.</text>
</comment>
<evidence type="ECO:0000313" key="2">
    <source>
        <dbReference type="Proteomes" id="UP000806378"/>
    </source>
</evidence>
<dbReference type="Gene3D" id="3.60.10.10">
    <property type="entry name" value="Endonuclease/exonuclease/phosphatase"/>
    <property type="match status" value="1"/>
</dbReference>